<proteinExistence type="predicted"/>
<organism evidence="1">
    <name type="scientific">marine sediment metagenome</name>
    <dbReference type="NCBI Taxonomy" id="412755"/>
    <lineage>
        <taxon>unclassified sequences</taxon>
        <taxon>metagenomes</taxon>
        <taxon>ecological metagenomes</taxon>
    </lineage>
</organism>
<name>X0WBR6_9ZZZZ</name>
<dbReference type="EMBL" id="BARS01039588">
    <property type="protein sequence ID" value="GAG20657.1"/>
    <property type="molecule type" value="Genomic_DNA"/>
</dbReference>
<accession>X0WBR6</accession>
<feature type="non-terminal residue" evidence="1">
    <location>
        <position position="130"/>
    </location>
</feature>
<dbReference type="AlphaFoldDB" id="X0WBR6"/>
<protein>
    <submittedName>
        <fullName evidence="1">Uncharacterized protein</fullName>
    </submittedName>
</protein>
<reference evidence="1" key="1">
    <citation type="journal article" date="2014" name="Front. Microbiol.">
        <title>High frequency of phylogenetically diverse reductive dehalogenase-homologous genes in deep subseafloor sedimentary metagenomes.</title>
        <authorList>
            <person name="Kawai M."/>
            <person name="Futagami T."/>
            <person name="Toyoda A."/>
            <person name="Takaki Y."/>
            <person name="Nishi S."/>
            <person name="Hori S."/>
            <person name="Arai W."/>
            <person name="Tsubouchi T."/>
            <person name="Morono Y."/>
            <person name="Uchiyama I."/>
            <person name="Ito T."/>
            <person name="Fujiyama A."/>
            <person name="Inagaki F."/>
            <person name="Takami H."/>
        </authorList>
    </citation>
    <scope>NUCLEOTIDE SEQUENCE</scope>
    <source>
        <strain evidence="1">Expedition CK06-06</strain>
    </source>
</reference>
<comment type="caution">
    <text evidence="1">The sequence shown here is derived from an EMBL/GenBank/DDBJ whole genome shotgun (WGS) entry which is preliminary data.</text>
</comment>
<gene>
    <name evidence="1" type="ORF">S01H1_60446</name>
</gene>
<evidence type="ECO:0000313" key="1">
    <source>
        <dbReference type="EMBL" id="GAG20657.1"/>
    </source>
</evidence>
<sequence length="130" mass="14708">MMQSVAHYIQRTRELGLLGTLRRALQRSTGAVSLWGRALWWGLMARREMTDAALLARTTGEWHTVDALLDHLAGRPGSSFLLPHDSPEETVQFLHQYYPEYVSAVLAVADATCRHEFNLLGHFVRYADGK</sequence>